<dbReference type="InParanoid" id="A0A7J6ID80"/>
<sequence>MNHAIHADTVPHADPAAMAAKGFAKDAASNEFIHRLSISHGTLEPYADIDDAILRANGHDQVLKRQFSWVSALGLSFSITNSWIGYLSNFGQNLVYGGPQSCIFGLLVAFAAQLVMTLGLGSSGWSAGIAWTLGIANAMYAFGGTDGVIHISEEMPHPGRRVPQVMMLTMIIGLATAFPLFLSLMFYMEDFSAVISSRLPSLELINQVTGNDKVTLSLFAYILFVYLVCLPSQWVTSGRLAWAFARDVGYATQEVIPSTHCC</sequence>
<evidence type="ECO:0000256" key="3">
    <source>
        <dbReference type="ARBA" id="ARBA00022692"/>
    </source>
</evidence>
<evidence type="ECO:0000256" key="1">
    <source>
        <dbReference type="ARBA" id="ARBA00004141"/>
    </source>
</evidence>
<evidence type="ECO:0000313" key="8">
    <source>
        <dbReference type="Proteomes" id="UP000011096"/>
    </source>
</evidence>
<organism evidence="7 8">
    <name type="scientific">Colletotrichum fructicola (strain Nara gc5)</name>
    <name type="common">Anthracnose fungus</name>
    <name type="synonym">Colletotrichum gloeosporioides (strain Nara gc5)</name>
    <dbReference type="NCBI Taxonomy" id="1213859"/>
    <lineage>
        <taxon>Eukaryota</taxon>
        <taxon>Fungi</taxon>
        <taxon>Dikarya</taxon>
        <taxon>Ascomycota</taxon>
        <taxon>Pezizomycotina</taxon>
        <taxon>Sordariomycetes</taxon>
        <taxon>Hypocreomycetidae</taxon>
        <taxon>Glomerellales</taxon>
        <taxon>Glomerellaceae</taxon>
        <taxon>Colletotrichum</taxon>
        <taxon>Colletotrichum gloeosporioides species complex</taxon>
    </lineage>
</organism>
<evidence type="ECO:0000256" key="6">
    <source>
        <dbReference type="SAM" id="Phobius"/>
    </source>
</evidence>
<comment type="subcellular location">
    <subcellularLocation>
        <location evidence="1">Membrane</location>
        <topology evidence="1">Multi-pass membrane protein</topology>
    </subcellularLocation>
</comment>
<dbReference type="Gene3D" id="1.20.1740.10">
    <property type="entry name" value="Amino acid/polyamine transporter I"/>
    <property type="match status" value="1"/>
</dbReference>
<gene>
    <name evidence="7" type="primary">HNM1-8</name>
    <name evidence="7" type="ORF">CGGC5_v016529</name>
</gene>
<keyword evidence="8" id="KW-1185">Reference proteome</keyword>
<dbReference type="Proteomes" id="UP000011096">
    <property type="component" value="Unassembled WGS sequence"/>
</dbReference>
<dbReference type="PANTHER" id="PTHR45649">
    <property type="entry name" value="AMINO-ACID PERMEASE BAT1"/>
    <property type="match status" value="1"/>
</dbReference>
<dbReference type="GeneID" id="90980553"/>
<keyword evidence="3 6" id="KW-0812">Transmembrane</keyword>
<feature type="transmembrane region" description="Helical" evidence="6">
    <location>
        <begin position="124"/>
        <end position="144"/>
    </location>
</feature>
<evidence type="ECO:0000256" key="5">
    <source>
        <dbReference type="ARBA" id="ARBA00023136"/>
    </source>
</evidence>
<dbReference type="RefSeq" id="XP_066006906.1">
    <property type="nucleotide sequence ID" value="XM_066153536.1"/>
</dbReference>
<dbReference type="GO" id="GO:0016020">
    <property type="term" value="C:membrane"/>
    <property type="evidence" value="ECO:0007669"/>
    <property type="project" value="UniProtKB-SubCell"/>
</dbReference>
<feature type="transmembrane region" description="Helical" evidence="6">
    <location>
        <begin position="94"/>
        <end position="118"/>
    </location>
</feature>
<dbReference type="AlphaFoldDB" id="A0A7J6ID80"/>
<evidence type="ECO:0000256" key="4">
    <source>
        <dbReference type="ARBA" id="ARBA00022989"/>
    </source>
</evidence>
<keyword evidence="4 6" id="KW-1133">Transmembrane helix</keyword>
<feature type="transmembrane region" description="Helical" evidence="6">
    <location>
        <begin position="67"/>
        <end position="87"/>
    </location>
</feature>
<keyword evidence="2" id="KW-0813">Transport</keyword>
<name>A0A7J6ID80_COLFN</name>
<protein>
    <submittedName>
        <fullName evidence="7">Choline transport protein</fullName>
    </submittedName>
</protein>
<dbReference type="PANTHER" id="PTHR45649:SF11">
    <property type="entry name" value="TRANSPORTER, PUTATIVE (EUROFUNG)-RELATED"/>
    <property type="match status" value="1"/>
</dbReference>
<accession>A0A7J6ID80</accession>
<dbReference type="EMBL" id="ANPB02000011">
    <property type="protein sequence ID" value="KAF4474212.1"/>
    <property type="molecule type" value="Genomic_DNA"/>
</dbReference>
<evidence type="ECO:0000256" key="2">
    <source>
        <dbReference type="ARBA" id="ARBA00022448"/>
    </source>
</evidence>
<keyword evidence="5 6" id="KW-0472">Membrane</keyword>
<proteinExistence type="predicted"/>
<reference evidence="7 8" key="2">
    <citation type="submission" date="2020-04" db="EMBL/GenBank/DDBJ databases">
        <title>Genome sequencing and assembly of multiple isolates from the Colletotrichum gloeosporioides species complex.</title>
        <authorList>
            <person name="Gan P."/>
            <person name="Shirasu K."/>
        </authorList>
    </citation>
    <scope>NUCLEOTIDE SEQUENCE [LARGE SCALE GENOMIC DNA]</scope>
    <source>
        <strain evidence="7 8">Nara gc5</strain>
    </source>
</reference>
<dbReference type="GO" id="GO:0022857">
    <property type="term" value="F:transmembrane transporter activity"/>
    <property type="evidence" value="ECO:0007669"/>
    <property type="project" value="InterPro"/>
</dbReference>
<feature type="transmembrane region" description="Helical" evidence="6">
    <location>
        <begin position="218"/>
        <end position="236"/>
    </location>
</feature>
<comment type="caution">
    <text evidence="7">The sequence shown here is derived from an EMBL/GenBank/DDBJ whole genome shotgun (WGS) entry which is preliminary data.</text>
</comment>
<dbReference type="Pfam" id="PF13520">
    <property type="entry name" value="AA_permease_2"/>
    <property type="match status" value="1"/>
</dbReference>
<evidence type="ECO:0000313" key="7">
    <source>
        <dbReference type="EMBL" id="KAF4474212.1"/>
    </source>
</evidence>
<feature type="transmembrane region" description="Helical" evidence="6">
    <location>
        <begin position="165"/>
        <end position="188"/>
    </location>
</feature>
<reference evidence="7 8" key="1">
    <citation type="submission" date="2012-08" db="EMBL/GenBank/DDBJ databases">
        <authorList>
            <person name="Gan P.H.P."/>
            <person name="Ikeda K."/>
            <person name="Irieda H."/>
            <person name="Narusaka M."/>
            <person name="O'Connell R.J."/>
            <person name="Narusaka Y."/>
            <person name="Takano Y."/>
            <person name="Kubo Y."/>
            <person name="Shirasu K."/>
        </authorList>
    </citation>
    <scope>NUCLEOTIDE SEQUENCE [LARGE SCALE GENOMIC DNA]</scope>
    <source>
        <strain evidence="7 8">Nara gc5</strain>
    </source>
</reference>
<dbReference type="OrthoDB" id="2417308at2759"/>
<dbReference type="InterPro" id="IPR002293">
    <property type="entry name" value="AA/rel_permease1"/>
</dbReference>